<keyword evidence="5 7" id="KW-0547">Nucleotide-binding</keyword>
<dbReference type="SUPFAM" id="SSF53623">
    <property type="entry name" value="MurD-like peptide ligases, catalytic domain"/>
    <property type="match status" value="1"/>
</dbReference>
<keyword evidence="7 8" id="KW-0132">Cell division</keyword>
<evidence type="ECO:0000256" key="2">
    <source>
        <dbReference type="ARBA" id="ARBA00004752"/>
    </source>
</evidence>
<dbReference type="PANTHER" id="PTHR43692">
    <property type="entry name" value="UDP-N-ACETYLMURAMOYLALANINE--D-GLUTAMATE LIGASE"/>
    <property type="match status" value="1"/>
</dbReference>
<evidence type="ECO:0000313" key="12">
    <source>
        <dbReference type="EMBL" id="MVN15956.1"/>
    </source>
</evidence>
<evidence type="ECO:0000256" key="6">
    <source>
        <dbReference type="ARBA" id="ARBA00022840"/>
    </source>
</evidence>
<dbReference type="GO" id="GO:0008764">
    <property type="term" value="F:UDP-N-acetylmuramoylalanine-D-glutamate ligase activity"/>
    <property type="evidence" value="ECO:0007669"/>
    <property type="project" value="UniProtKB-UniRule"/>
</dbReference>
<dbReference type="GO" id="GO:0008360">
    <property type="term" value="P:regulation of cell shape"/>
    <property type="evidence" value="ECO:0007669"/>
    <property type="project" value="UniProtKB-KW"/>
</dbReference>
<evidence type="ECO:0000256" key="9">
    <source>
        <dbReference type="SAM" id="MobiDB-lite"/>
    </source>
</evidence>
<name>A0A6N8IL10_9ACTN</name>
<dbReference type="InterPro" id="IPR013221">
    <property type="entry name" value="Mur_ligase_cen"/>
</dbReference>
<comment type="pathway">
    <text evidence="2 7 8">Cell wall biogenesis; peptidoglycan biosynthesis.</text>
</comment>
<sequence length="573" mass="57794">MARGDLIPGRKHAPQHLGRVLVLGLGKSGRAAVEYLLPLVGGRVDALAVAAGARTEASEAFAAEAAARGALVAFGDGAVAELAARAAQGAGADGESAREAGAAPVFDLGIASPGIPQFSAFYQAAAASCSELVSEVEFAWRESAADSRWVAVTGTNGKTTVCALAAHVLAGAGLAAAAVGNIGDPCISAVGAGATDVYVAEVSSYQLASTVRFAPNVAVLLNITPDHLHWHRSFEAYRDAKLKLLANLAGVPGAVAVLDATNDVVRAEARRLRALGEGGRGFAYVPMGTAEGLGGDMRARCGSDNAAFLDADGMLCVALDGKEHKAGRAGDLQVKGAHNASNALAVAAAAFALGVDDPDVAAHLSSFKPLEHRIEPCGTVAGVTCYNDSKATNVDATLTALAAFPETRPIVLLGGDDKGTDLAPLVAAARARARGVVCFGQAGPRFATAFGAPAGCRPSEPADAAASPGAPPRGEAEDSRTEVRHALALPTMRGAGETLADLGGPAGRDGSDFAVLRASHLEDALDAALAIAGAGDVVLLSPACASFDEFGSYEERGRAFKALVAERSARVEA</sequence>
<dbReference type="UniPathway" id="UPA00219"/>
<dbReference type="Pfam" id="PF02875">
    <property type="entry name" value="Mur_ligase_C"/>
    <property type="match status" value="1"/>
</dbReference>
<comment type="similarity">
    <text evidence="7">Belongs to the MurCDEF family.</text>
</comment>
<comment type="subcellular location">
    <subcellularLocation>
        <location evidence="1 7 8">Cytoplasm</location>
    </subcellularLocation>
</comment>
<dbReference type="NCBIfam" id="TIGR01087">
    <property type="entry name" value="murD"/>
    <property type="match status" value="1"/>
</dbReference>
<evidence type="ECO:0000256" key="7">
    <source>
        <dbReference type="HAMAP-Rule" id="MF_00639"/>
    </source>
</evidence>
<dbReference type="GO" id="GO:0071555">
    <property type="term" value="P:cell wall organization"/>
    <property type="evidence" value="ECO:0007669"/>
    <property type="project" value="UniProtKB-KW"/>
</dbReference>
<feature type="region of interest" description="Disordered" evidence="9">
    <location>
        <begin position="457"/>
        <end position="482"/>
    </location>
</feature>
<dbReference type="GO" id="GO:0005524">
    <property type="term" value="F:ATP binding"/>
    <property type="evidence" value="ECO:0007669"/>
    <property type="project" value="UniProtKB-UniRule"/>
</dbReference>
<protein>
    <recommendedName>
        <fullName evidence="7 8">UDP-N-acetylmuramoylalanine--D-glutamate ligase</fullName>
        <ecNumber evidence="7 8">6.3.2.9</ecNumber>
    </recommendedName>
    <alternativeName>
        <fullName evidence="7">D-glutamic acid-adding enzyme</fullName>
    </alternativeName>
    <alternativeName>
        <fullName evidence="7">UDP-N-acetylmuramoyl-L-alanyl-D-glutamate synthetase</fullName>
    </alternativeName>
</protein>
<keyword evidence="7 8" id="KW-0961">Cell wall biogenesis/degradation</keyword>
<dbReference type="InterPro" id="IPR036615">
    <property type="entry name" value="Mur_ligase_C_dom_sf"/>
</dbReference>
<keyword evidence="4 7" id="KW-0436">Ligase</keyword>
<dbReference type="RefSeq" id="WP_087191996.1">
    <property type="nucleotide sequence ID" value="NZ_NFJN01000028.1"/>
</dbReference>
<dbReference type="InterPro" id="IPR005762">
    <property type="entry name" value="MurD"/>
</dbReference>
<feature type="domain" description="Mur ligase C-terminal" evidence="10">
    <location>
        <begin position="372"/>
        <end position="449"/>
    </location>
</feature>
<dbReference type="SUPFAM" id="SSF53244">
    <property type="entry name" value="MurD-like peptide ligases, peptide-binding domain"/>
    <property type="match status" value="2"/>
</dbReference>
<dbReference type="GO" id="GO:0009252">
    <property type="term" value="P:peptidoglycan biosynthetic process"/>
    <property type="evidence" value="ECO:0007669"/>
    <property type="project" value="UniProtKB-UniRule"/>
</dbReference>
<dbReference type="Gene3D" id="3.40.1190.10">
    <property type="entry name" value="Mur-like, catalytic domain"/>
    <property type="match status" value="1"/>
</dbReference>
<dbReference type="EC" id="6.3.2.9" evidence="7 8"/>
<comment type="caution">
    <text evidence="12">The sequence shown here is derived from an EMBL/GenBank/DDBJ whole genome shotgun (WGS) entry which is preliminary data.</text>
</comment>
<accession>A0A6N8IL10</accession>
<evidence type="ECO:0000256" key="3">
    <source>
        <dbReference type="ARBA" id="ARBA00022490"/>
    </source>
</evidence>
<dbReference type="InterPro" id="IPR036565">
    <property type="entry name" value="Mur-like_cat_sf"/>
</dbReference>
<dbReference type="Proteomes" id="UP000468327">
    <property type="component" value="Unassembled WGS sequence"/>
</dbReference>
<dbReference type="GO" id="GO:0005737">
    <property type="term" value="C:cytoplasm"/>
    <property type="evidence" value="ECO:0007669"/>
    <property type="project" value="UniProtKB-SubCell"/>
</dbReference>
<evidence type="ECO:0000256" key="4">
    <source>
        <dbReference type="ARBA" id="ARBA00022598"/>
    </source>
</evidence>
<keyword evidence="7 8" id="KW-0573">Peptidoglycan synthesis</keyword>
<dbReference type="Gene3D" id="3.90.190.20">
    <property type="entry name" value="Mur ligase, C-terminal domain"/>
    <property type="match status" value="1"/>
</dbReference>
<comment type="function">
    <text evidence="7 8">Cell wall formation. Catalyzes the addition of glutamate to the nucleotide precursor UDP-N-acetylmuramoyl-L-alanine (UMA).</text>
</comment>
<keyword evidence="13" id="KW-1185">Reference proteome</keyword>
<evidence type="ECO:0000256" key="1">
    <source>
        <dbReference type="ARBA" id="ARBA00004496"/>
    </source>
</evidence>
<evidence type="ECO:0000259" key="11">
    <source>
        <dbReference type="Pfam" id="PF08245"/>
    </source>
</evidence>
<feature type="binding site" evidence="7">
    <location>
        <begin position="154"/>
        <end position="160"/>
    </location>
    <ligand>
        <name>ATP</name>
        <dbReference type="ChEBI" id="CHEBI:30616"/>
    </ligand>
</feature>
<dbReference type="PANTHER" id="PTHR43692:SF1">
    <property type="entry name" value="UDP-N-ACETYLMURAMOYLALANINE--D-GLUTAMATE LIGASE"/>
    <property type="match status" value="1"/>
</dbReference>
<proteinExistence type="inferred from homology"/>
<comment type="catalytic activity">
    <reaction evidence="7 8">
        <text>UDP-N-acetyl-alpha-D-muramoyl-L-alanine + D-glutamate + ATP = UDP-N-acetyl-alpha-D-muramoyl-L-alanyl-D-glutamate + ADP + phosphate + H(+)</text>
        <dbReference type="Rhea" id="RHEA:16429"/>
        <dbReference type="ChEBI" id="CHEBI:15378"/>
        <dbReference type="ChEBI" id="CHEBI:29986"/>
        <dbReference type="ChEBI" id="CHEBI:30616"/>
        <dbReference type="ChEBI" id="CHEBI:43474"/>
        <dbReference type="ChEBI" id="CHEBI:83898"/>
        <dbReference type="ChEBI" id="CHEBI:83900"/>
        <dbReference type="ChEBI" id="CHEBI:456216"/>
        <dbReference type="EC" id="6.3.2.9"/>
    </reaction>
</comment>
<dbReference type="HAMAP" id="MF_00639">
    <property type="entry name" value="MurD"/>
    <property type="match status" value="1"/>
</dbReference>
<dbReference type="InterPro" id="IPR004101">
    <property type="entry name" value="Mur_ligase_C"/>
</dbReference>
<keyword evidence="3 7" id="KW-0963">Cytoplasm</keyword>
<evidence type="ECO:0000259" key="10">
    <source>
        <dbReference type="Pfam" id="PF02875"/>
    </source>
</evidence>
<dbReference type="GO" id="GO:0051301">
    <property type="term" value="P:cell division"/>
    <property type="evidence" value="ECO:0007669"/>
    <property type="project" value="UniProtKB-KW"/>
</dbReference>
<keyword evidence="7 8" id="KW-0131">Cell cycle</keyword>
<keyword evidence="6 7" id="KW-0067">ATP-binding</keyword>
<evidence type="ECO:0000256" key="8">
    <source>
        <dbReference type="RuleBase" id="RU003664"/>
    </source>
</evidence>
<gene>
    <name evidence="7 12" type="primary">murD</name>
    <name evidence="12" type="ORF">GO738_11495</name>
</gene>
<feature type="domain" description="Mur ligase central" evidence="11">
    <location>
        <begin position="152"/>
        <end position="350"/>
    </location>
</feature>
<dbReference type="EMBL" id="WPOC01000021">
    <property type="protein sequence ID" value="MVN15956.1"/>
    <property type="molecule type" value="Genomic_DNA"/>
</dbReference>
<evidence type="ECO:0000313" key="13">
    <source>
        <dbReference type="Proteomes" id="UP000468327"/>
    </source>
</evidence>
<dbReference type="AlphaFoldDB" id="A0A6N8IL10"/>
<keyword evidence="7 8" id="KW-0133">Cell shape</keyword>
<reference evidence="12 13" key="1">
    <citation type="submission" date="2019-11" db="EMBL/GenBank/DDBJ databases">
        <title>Whole genome shotgun sequencing (WGS) data from Adlercreutzia equolifaciens ResAG-91, Eggerthella lenta MRI-F36, MRI-F37, MRI-F40, ResAG-49, ResAG-88, ResAG-121, ResAG-145, and Gordonibacter sp. ResAG-5, ResAG-26, ResAG-43, ResAG-50, ResAG-59.</title>
        <authorList>
            <person name="Stoll D.A."/>
            <person name="Danylec N."/>
            <person name="Franz C.M.A.P."/>
            <person name="Huch M."/>
        </authorList>
    </citation>
    <scope>NUCLEOTIDE SEQUENCE [LARGE SCALE GENOMIC DNA]</scope>
    <source>
        <strain evidence="12 13">ResAG-59</strain>
    </source>
</reference>
<organism evidence="12 13">
    <name type="scientific">Gordonibacter urolithinfaciens</name>
    <dbReference type="NCBI Taxonomy" id="1335613"/>
    <lineage>
        <taxon>Bacteria</taxon>
        <taxon>Bacillati</taxon>
        <taxon>Actinomycetota</taxon>
        <taxon>Coriobacteriia</taxon>
        <taxon>Eggerthellales</taxon>
        <taxon>Eggerthellaceae</taxon>
        <taxon>Gordonibacter</taxon>
    </lineage>
</organism>
<evidence type="ECO:0000256" key="5">
    <source>
        <dbReference type="ARBA" id="ARBA00022741"/>
    </source>
</evidence>
<feature type="compositionally biased region" description="Low complexity" evidence="9">
    <location>
        <begin position="457"/>
        <end position="468"/>
    </location>
</feature>
<dbReference type="Pfam" id="PF08245">
    <property type="entry name" value="Mur_ligase_M"/>
    <property type="match status" value="1"/>
</dbReference>